<accession>A0AAN7YLY7</accession>
<evidence type="ECO:0000313" key="2">
    <source>
        <dbReference type="EMBL" id="KAK5108481.1"/>
    </source>
</evidence>
<dbReference type="PANTHER" id="PTHR36848:SF2">
    <property type="entry name" value="SECRETED PROTEIN"/>
    <property type="match status" value="1"/>
</dbReference>
<name>A0AAN7YLY7_9PEZI</name>
<sequence length="970" mass="106715">MFRRYTFWLFASSLYSTLSQSSPEHLYGPKTEAGTFNKPAAHVRPKFRYWIPDASVDPVVVSRDVGQAAKVGMGGMELLGYYLYGGPPSNGAGRGTFAPVDWATYGFGTQSWDDVFQMFVQATKDNDLILDFAIGPNQGTGVPAPKDCEGLSVDIAAYNVTVPLGGSFDGVLPGWGAGSLHAVVTGLVTNISITLSASSLTDVTSNVTSDGRLKIDFVDYNTTGLNYTIFAIYMLQTDYRAQDGPLEMGGPQTAPTSWLQNGSWAADHFSALGAHTITNFWSNYILTNSTRTLLSSIGMYAWEDSVEIEANVYWTRNLSQAFYSDHGYSLAKYLPILFHRNGHYRYSNPSTWWVTDEADAGNGHIADYRATLGKGYVSYLTALNTWAETYLGMGFSAQMGYNLPVDMLSVIPSVEAPECESLDFSDLIDGYRQYVGPAHLAQRRIVSSECGAVRGEGYVQTLPELLWKVKRAYAGGLNQLVFHGYPYSGQYGNTTWPVFTTFNYQYSSMHGPHEPAWEDYHDQMAFVSRSNWVMQSGVPQVDIAIWQKVTDYPGHVQLPTYAPTDLEAAGYTYEYLTPENFALAAAKVVNGIFAPNAQAFGALVARANDSLTVPGVEKLIEYAEQGLPTILAGGVPSTYIDTYDYTAIAQREVQKRLQNATTLPNVHVTTSYLVADTLSLIGIQPRTSIVSTTPQKAILYTAWRHDAVTNIDYVYVYNDAMYSPQGQGTVEAVLQIKSTGIPYEMNAWTGGEKRYESYNATANGTLISVKLAGNQSTIFAFHCAEDQKDEYSAARTTTFEQPYTLENWTLVVEHWDPPGDLYNITAGAEKHNTTHYLPSLVSWQLIPGLQKVSGRGYYSTTFPWSCDDTTTGTILDFGWIYHTLKAVLNGHALPPLDVTAPRVDVRPYLVEGQNKLEVVVATPLGNVLIPIWDQLQTSGEGPGSADSSTVAPPRGDYGLQSAITLTRYWV</sequence>
<dbReference type="AlphaFoldDB" id="A0AAN7YLY7"/>
<dbReference type="Proteomes" id="UP001310890">
    <property type="component" value="Unassembled WGS sequence"/>
</dbReference>
<proteinExistence type="predicted"/>
<protein>
    <recommendedName>
        <fullName evidence="4">Secreted protein</fullName>
    </recommendedName>
</protein>
<evidence type="ECO:0000313" key="3">
    <source>
        <dbReference type="Proteomes" id="UP001310890"/>
    </source>
</evidence>
<evidence type="ECO:0008006" key="4">
    <source>
        <dbReference type="Google" id="ProtNLM"/>
    </source>
</evidence>
<gene>
    <name evidence="2" type="ORF">LTR62_008299</name>
</gene>
<dbReference type="EMBL" id="JAVRRL010000085">
    <property type="protein sequence ID" value="KAK5108481.1"/>
    <property type="molecule type" value="Genomic_DNA"/>
</dbReference>
<dbReference type="InterPro" id="IPR008979">
    <property type="entry name" value="Galactose-bd-like_sf"/>
</dbReference>
<reference evidence="2" key="1">
    <citation type="submission" date="2023-08" db="EMBL/GenBank/DDBJ databases">
        <title>Black Yeasts Isolated from many extreme environments.</title>
        <authorList>
            <person name="Coleine C."/>
            <person name="Stajich J.E."/>
            <person name="Selbmann L."/>
        </authorList>
    </citation>
    <scope>NUCLEOTIDE SEQUENCE</scope>
    <source>
        <strain evidence="2">CCFEE 5401</strain>
    </source>
</reference>
<feature type="signal peptide" evidence="1">
    <location>
        <begin position="1"/>
        <end position="21"/>
    </location>
</feature>
<organism evidence="2 3">
    <name type="scientific">Meristemomyces frigidus</name>
    <dbReference type="NCBI Taxonomy" id="1508187"/>
    <lineage>
        <taxon>Eukaryota</taxon>
        <taxon>Fungi</taxon>
        <taxon>Dikarya</taxon>
        <taxon>Ascomycota</taxon>
        <taxon>Pezizomycotina</taxon>
        <taxon>Dothideomycetes</taxon>
        <taxon>Dothideomycetidae</taxon>
        <taxon>Mycosphaerellales</taxon>
        <taxon>Teratosphaeriaceae</taxon>
        <taxon>Meristemomyces</taxon>
    </lineage>
</organism>
<keyword evidence="1" id="KW-0732">Signal</keyword>
<dbReference type="Gene3D" id="2.60.120.260">
    <property type="entry name" value="Galactose-binding domain-like"/>
    <property type="match status" value="1"/>
</dbReference>
<dbReference type="Pfam" id="PF17132">
    <property type="entry name" value="Glyco_hydro_106"/>
    <property type="match status" value="1"/>
</dbReference>
<dbReference type="InterPro" id="IPR053161">
    <property type="entry name" value="Ulvan_degrading_GH"/>
</dbReference>
<dbReference type="PANTHER" id="PTHR36848">
    <property type="entry name" value="DNA-BINDING PROTEIN (PUTATIVE SECRETED PROTEIN)-RELATED"/>
    <property type="match status" value="1"/>
</dbReference>
<dbReference type="SUPFAM" id="SSF49785">
    <property type="entry name" value="Galactose-binding domain-like"/>
    <property type="match status" value="1"/>
</dbReference>
<comment type="caution">
    <text evidence="2">The sequence shown here is derived from an EMBL/GenBank/DDBJ whole genome shotgun (WGS) entry which is preliminary data.</text>
</comment>
<feature type="chain" id="PRO_5042915566" description="Secreted protein" evidence="1">
    <location>
        <begin position="22"/>
        <end position="970"/>
    </location>
</feature>
<evidence type="ECO:0000256" key="1">
    <source>
        <dbReference type="SAM" id="SignalP"/>
    </source>
</evidence>